<proteinExistence type="predicted"/>
<organism evidence="4 5">
    <name type="scientific">Spongiibacter thalassae</name>
    <dbReference type="NCBI Taxonomy" id="2721624"/>
    <lineage>
        <taxon>Bacteria</taxon>
        <taxon>Pseudomonadati</taxon>
        <taxon>Pseudomonadota</taxon>
        <taxon>Gammaproteobacteria</taxon>
        <taxon>Cellvibrionales</taxon>
        <taxon>Spongiibacteraceae</taxon>
        <taxon>Spongiibacter</taxon>
    </lineage>
</organism>
<sequence>MQVPKPRKQPKQERSRLLVESVKQACREVLNTEGANALTTLHLAEVTGISVGSLYQYFPNIESVVAAVYEDLLREYLEERKDAALQKYSDITTIDALRSMIEGSVGFHSRLLRLNFKFHCRYHRCFDLDKAYDEIAGTQQFSLTSLTNALLKENSDISKEEAQRCALLATLCFKAMIMEIMDEQPELLFEERISDELLAMSSAVIPNRVNRG</sequence>
<evidence type="ECO:0000259" key="3">
    <source>
        <dbReference type="PROSITE" id="PS50977"/>
    </source>
</evidence>
<evidence type="ECO:0000256" key="2">
    <source>
        <dbReference type="PROSITE-ProRule" id="PRU00335"/>
    </source>
</evidence>
<reference evidence="4 5" key="1">
    <citation type="submission" date="2020-04" db="EMBL/GenBank/DDBJ databases">
        <authorList>
            <person name="Yoon J."/>
        </authorList>
    </citation>
    <scope>NUCLEOTIDE SEQUENCE [LARGE SCALE GENOMIC DNA]</scope>
    <source>
        <strain evidence="4 5">KMU-166</strain>
    </source>
</reference>
<dbReference type="InterPro" id="IPR001647">
    <property type="entry name" value="HTH_TetR"/>
</dbReference>
<dbReference type="Pfam" id="PF00440">
    <property type="entry name" value="TetR_N"/>
    <property type="match status" value="1"/>
</dbReference>
<feature type="DNA-binding region" description="H-T-H motif" evidence="2">
    <location>
        <begin position="39"/>
        <end position="58"/>
    </location>
</feature>
<evidence type="ECO:0000313" key="5">
    <source>
        <dbReference type="Proteomes" id="UP000765845"/>
    </source>
</evidence>
<keyword evidence="1 2" id="KW-0238">DNA-binding</keyword>
<accession>A0ABX1GBK7</accession>
<keyword evidence="5" id="KW-1185">Reference proteome</keyword>
<dbReference type="Proteomes" id="UP000765845">
    <property type="component" value="Unassembled WGS sequence"/>
</dbReference>
<gene>
    <name evidence="4" type="ORF">HCU74_03850</name>
</gene>
<protein>
    <submittedName>
        <fullName evidence="4">TetR/AcrR family transcriptional regulator</fullName>
    </submittedName>
</protein>
<evidence type="ECO:0000313" key="4">
    <source>
        <dbReference type="EMBL" id="NKI16551.1"/>
    </source>
</evidence>
<dbReference type="InterPro" id="IPR009057">
    <property type="entry name" value="Homeodomain-like_sf"/>
</dbReference>
<feature type="domain" description="HTH tetR-type" evidence="3">
    <location>
        <begin position="16"/>
        <end position="76"/>
    </location>
</feature>
<evidence type="ECO:0000256" key="1">
    <source>
        <dbReference type="ARBA" id="ARBA00023125"/>
    </source>
</evidence>
<dbReference type="RefSeq" id="WP_168449067.1">
    <property type="nucleotide sequence ID" value="NZ_JAAWWK010000001.1"/>
</dbReference>
<comment type="caution">
    <text evidence="4">The sequence shown here is derived from an EMBL/GenBank/DDBJ whole genome shotgun (WGS) entry which is preliminary data.</text>
</comment>
<dbReference type="EMBL" id="JAAWWK010000001">
    <property type="protein sequence ID" value="NKI16551.1"/>
    <property type="molecule type" value="Genomic_DNA"/>
</dbReference>
<name>A0ABX1GBK7_9GAMM</name>
<dbReference type="Gene3D" id="1.10.357.10">
    <property type="entry name" value="Tetracycline Repressor, domain 2"/>
    <property type="match status" value="1"/>
</dbReference>
<dbReference type="PROSITE" id="PS50977">
    <property type="entry name" value="HTH_TETR_2"/>
    <property type="match status" value="1"/>
</dbReference>
<dbReference type="SUPFAM" id="SSF46689">
    <property type="entry name" value="Homeodomain-like"/>
    <property type="match status" value="1"/>
</dbReference>